<dbReference type="PANTHER" id="PTHR30404:SF6">
    <property type="entry name" value="N-ACETYLMURAMOYL-L-ALANINE AMIDASE AMIB"/>
    <property type="match status" value="1"/>
</dbReference>
<feature type="compositionally biased region" description="Low complexity" evidence="9">
    <location>
        <begin position="220"/>
        <end position="235"/>
    </location>
</feature>
<dbReference type="SUPFAM" id="SSF54106">
    <property type="entry name" value="LysM domain"/>
    <property type="match status" value="2"/>
</dbReference>
<dbReference type="Pfam" id="PF01520">
    <property type="entry name" value="Amidase_3"/>
    <property type="match status" value="1"/>
</dbReference>
<evidence type="ECO:0000313" key="11">
    <source>
        <dbReference type="EMBL" id="CNH90746.1"/>
    </source>
</evidence>
<dbReference type="PANTHER" id="PTHR30404">
    <property type="entry name" value="N-ACETYLMURAMOYL-L-ALANINE AMIDASE"/>
    <property type="match status" value="1"/>
</dbReference>
<dbReference type="Gene3D" id="3.10.350.10">
    <property type="entry name" value="LysM domain"/>
    <property type="match status" value="2"/>
</dbReference>
<reference evidence="11" key="3">
    <citation type="submission" date="2015-03" db="EMBL/GenBank/DDBJ databases">
        <authorList>
            <person name="Murphy D."/>
        </authorList>
    </citation>
    <scope>NUCLEOTIDE SEQUENCE [LARGE SCALE GENOMIC DNA]</scope>
    <source>
        <strain evidence="11">A125KOH2</strain>
    </source>
</reference>
<dbReference type="EMBL" id="CQAZ01000020">
    <property type="protein sequence ID" value="CNH90746.1"/>
    <property type="molecule type" value="Genomic_DNA"/>
</dbReference>
<dbReference type="NCBIfam" id="NF007751">
    <property type="entry name" value="PRK10431.1"/>
    <property type="match status" value="1"/>
</dbReference>
<comment type="subcellular location">
    <subcellularLocation>
        <location evidence="2">Periplasm</location>
    </subcellularLocation>
</comment>
<evidence type="ECO:0000313" key="13">
    <source>
        <dbReference type="Proteomes" id="UP000044625"/>
    </source>
</evidence>
<evidence type="ECO:0000256" key="1">
    <source>
        <dbReference type="ARBA" id="ARBA00001561"/>
    </source>
</evidence>
<feature type="compositionally biased region" description="Low complexity" evidence="9">
    <location>
        <begin position="171"/>
        <end position="188"/>
    </location>
</feature>
<keyword evidence="5" id="KW-0732">Signal</keyword>
<sequence length="641" mass="68687">MMHSMTRPDGCLKRPGCLKRLGCLTRISGLTKNVLWKRSLTAVMLVMVSLFALPSAFAMKLTDIKVNNGPTESKVTLSFDGKPIYAFFSLNSPERVVLDVRQSGNLSGLPLEFSGQNLLKRIRSSTPKDEQSTRLVLELTQKVKTRAVTQQSGSNYTVVITMTSTGGAPATLSQNNTPLNQTNTPSPNAGRLTSQANTASAVTRSDTAPAAKNPFNNKPTVVVSSQNTTTNTSRPIKTASVANSSRVVVAIDAGHGGQDPGAIGQNGLQEKNVTIAIARRLETLLNNDVMFKPVLTRNGDYFISVMGRSDVARKQGANVLVSIHADAAPNRSATGASVWVLSNRRANSEMGNWLEQHEKQSELLGGAGDVLANTASDPYLSQAVLDLQFGHSQRVGYDVATKVLNELQRVGDIHKRRPEHASLGVLRSPDIPSLLVETGFISNSTEERLLGSSAYQEKIAQAIYKGLRGYFLAHPLQADPKVENRPRIETAAVDSSVPGSSVNQPDAIVSNAQSGRVSAAKPVATGKSQIHKVQRGETLSGIASQYGVSMAVLRQNNTLKNDVVWVGQRLKVPVSGRTVSVAAPKAQVVAKNKPIKHQVKRGDTLSAIAARYGVSMSEIERANKIKSGNVQLGQTLTIPQS</sequence>
<dbReference type="Gene3D" id="3.40.630.40">
    <property type="entry name" value="Zn-dependent exopeptidases"/>
    <property type="match status" value="1"/>
</dbReference>
<dbReference type="InterPro" id="IPR002508">
    <property type="entry name" value="MurNAc-LAA_cat"/>
</dbReference>
<dbReference type="SUPFAM" id="SSF53187">
    <property type="entry name" value="Zn-dependent exopeptidases"/>
    <property type="match status" value="1"/>
</dbReference>
<dbReference type="GO" id="GO:0030288">
    <property type="term" value="C:outer membrane-bounded periplasmic space"/>
    <property type="evidence" value="ECO:0007669"/>
    <property type="project" value="TreeGrafter"/>
</dbReference>
<evidence type="ECO:0000313" key="14">
    <source>
        <dbReference type="Proteomes" id="UP000045840"/>
    </source>
</evidence>
<dbReference type="GO" id="GO:0009253">
    <property type="term" value="P:peptidoglycan catabolic process"/>
    <property type="evidence" value="ECO:0007669"/>
    <property type="project" value="InterPro"/>
</dbReference>
<dbReference type="EC" id="3.5.1.28" evidence="4"/>
<keyword evidence="8" id="KW-0961">Cell wall biogenesis/degradation</keyword>
<reference evidence="12 13" key="1">
    <citation type="submission" date="2015-03" db="EMBL/GenBank/DDBJ databases">
        <authorList>
            <consortium name="Pathogen Informatics"/>
            <person name="Murphy D."/>
        </authorList>
    </citation>
    <scope>NUCLEOTIDE SEQUENCE [LARGE SCALE GENOMIC DNA]</scope>
    <source>
        <strain evidence="12">Type strain: CIP110230</strain>
        <strain evidence="13">type strain: CIP110230</strain>
    </source>
</reference>
<feature type="domain" description="LysM" evidence="10">
    <location>
        <begin position="595"/>
        <end position="638"/>
    </location>
</feature>
<keyword evidence="13" id="KW-1185">Reference proteome</keyword>
<feature type="region of interest" description="Disordered" evidence="9">
    <location>
        <begin position="169"/>
        <end position="235"/>
    </location>
</feature>
<proteinExistence type="inferred from homology"/>
<dbReference type="InterPro" id="IPR050695">
    <property type="entry name" value="N-acetylmuramoyl_amidase_3"/>
</dbReference>
<dbReference type="SMART" id="SM00257">
    <property type="entry name" value="LysM"/>
    <property type="match status" value="2"/>
</dbReference>
<dbReference type="InterPro" id="IPR018392">
    <property type="entry name" value="LysM"/>
</dbReference>
<dbReference type="Proteomes" id="UP000044625">
    <property type="component" value="Unassembled WGS sequence"/>
</dbReference>
<dbReference type="CDD" id="cd02696">
    <property type="entry name" value="MurNAc-LAA"/>
    <property type="match status" value="1"/>
</dbReference>
<dbReference type="Pfam" id="PF11741">
    <property type="entry name" value="AMIN"/>
    <property type="match status" value="1"/>
</dbReference>
<reference evidence="14" key="2">
    <citation type="submission" date="2015-03" db="EMBL/GenBank/DDBJ databases">
        <authorList>
            <consortium name="Pathogen Informatics"/>
        </authorList>
    </citation>
    <scope>NUCLEOTIDE SEQUENCE [LARGE SCALE GENOMIC DNA]</scope>
    <source>
        <strain evidence="14">A125KOH2</strain>
    </source>
</reference>
<dbReference type="CDD" id="cd00118">
    <property type="entry name" value="LysM"/>
    <property type="match status" value="2"/>
</dbReference>
<keyword evidence="7 11" id="KW-0378">Hydrolase</keyword>
<dbReference type="Proteomes" id="UP000045840">
    <property type="component" value="Unassembled WGS sequence"/>
</dbReference>
<dbReference type="AlphaFoldDB" id="A0A0T9Q0X6"/>
<evidence type="ECO:0000256" key="9">
    <source>
        <dbReference type="SAM" id="MobiDB-lite"/>
    </source>
</evidence>
<protein>
    <recommendedName>
        <fullName evidence="4">N-acetylmuramoyl-L-alanine amidase</fullName>
        <ecNumber evidence="4">3.5.1.28</ecNumber>
    </recommendedName>
</protein>
<dbReference type="EMBL" id="CWJL01000014">
    <property type="protein sequence ID" value="CRY67761.1"/>
    <property type="molecule type" value="Genomic_DNA"/>
</dbReference>
<comment type="similarity">
    <text evidence="3">Belongs to the N-acetylmuramoyl-L-alanine amidase 3 family.</text>
</comment>
<evidence type="ECO:0000256" key="8">
    <source>
        <dbReference type="ARBA" id="ARBA00023316"/>
    </source>
</evidence>
<dbReference type="STRING" id="1288385.ERS137968_02848"/>
<evidence type="ECO:0000256" key="6">
    <source>
        <dbReference type="ARBA" id="ARBA00022764"/>
    </source>
</evidence>
<dbReference type="GO" id="GO:0008745">
    <property type="term" value="F:N-acetylmuramoyl-L-alanine amidase activity"/>
    <property type="evidence" value="ECO:0007669"/>
    <property type="project" value="UniProtKB-EC"/>
</dbReference>
<accession>A0A0T9Q0X6</accession>
<dbReference type="Pfam" id="PF01476">
    <property type="entry name" value="LysM"/>
    <property type="match status" value="2"/>
</dbReference>
<keyword evidence="6" id="KW-0574">Periplasm</keyword>
<organism evidence="11 14">
    <name type="scientific">Yersinia pekkanenii</name>
    <dbReference type="NCBI Taxonomy" id="1288385"/>
    <lineage>
        <taxon>Bacteria</taxon>
        <taxon>Pseudomonadati</taxon>
        <taxon>Pseudomonadota</taxon>
        <taxon>Gammaproteobacteria</taxon>
        <taxon>Enterobacterales</taxon>
        <taxon>Yersiniaceae</taxon>
        <taxon>Yersinia</taxon>
    </lineage>
</organism>
<evidence type="ECO:0000256" key="2">
    <source>
        <dbReference type="ARBA" id="ARBA00004418"/>
    </source>
</evidence>
<evidence type="ECO:0000256" key="3">
    <source>
        <dbReference type="ARBA" id="ARBA00010860"/>
    </source>
</evidence>
<feature type="compositionally biased region" description="Polar residues" evidence="9">
    <location>
        <begin position="191"/>
        <end position="206"/>
    </location>
</feature>
<dbReference type="SMART" id="SM00646">
    <property type="entry name" value="Ami_3"/>
    <property type="match status" value="1"/>
</dbReference>
<dbReference type="InterPro" id="IPR036779">
    <property type="entry name" value="LysM_dom_sf"/>
</dbReference>
<evidence type="ECO:0000259" key="10">
    <source>
        <dbReference type="PROSITE" id="PS51782"/>
    </source>
</evidence>
<comment type="catalytic activity">
    <reaction evidence="1">
        <text>Hydrolyzes the link between N-acetylmuramoyl residues and L-amino acid residues in certain cell-wall glycopeptides.</text>
        <dbReference type="EC" id="3.5.1.28"/>
    </reaction>
</comment>
<evidence type="ECO:0000256" key="4">
    <source>
        <dbReference type="ARBA" id="ARBA00011901"/>
    </source>
</evidence>
<dbReference type="FunFam" id="3.40.630.40:FF:000003">
    <property type="entry name" value="N-acetylmuramoyl-L-alanine amidase AmiB"/>
    <property type="match status" value="1"/>
</dbReference>
<feature type="domain" description="LysM" evidence="10">
    <location>
        <begin position="529"/>
        <end position="572"/>
    </location>
</feature>
<evidence type="ECO:0000256" key="5">
    <source>
        <dbReference type="ARBA" id="ARBA00022729"/>
    </source>
</evidence>
<dbReference type="InterPro" id="IPR021731">
    <property type="entry name" value="AMIN_dom"/>
</dbReference>
<gene>
    <name evidence="11" type="primary">amiB</name>
    <name evidence="11" type="ORF">ERS008529_02436</name>
    <name evidence="12" type="ORF">ERS137968_02848</name>
</gene>
<name>A0A0T9Q0X6_9GAMM</name>
<dbReference type="Gene3D" id="2.60.40.3500">
    <property type="match status" value="1"/>
</dbReference>
<dbReference type="GO" id="GO:0071555">
    <property type="term" value="P:cell wall organization"/>
    <property type="evidence" value="ECO:0007669"/>
    <property type="project" value="UniProtKB-KW"/>
</dbReference>
<evidence type="ECO:0000256" key="7">
    <source>
        <dbReference type="ARBA" id="ARBA00022801"/>
    </source>
</evidence>
<dbReference type="PROSITE" id="PS51782">
    <property type="entry name" value="LYSM"/>
    <property type="match status" value="2"/>
</dbReference>
<evidence type="ECO:0000313" key="12">
    <source>
        <dbReference type="EMBL" id="CRY67761.1"/>
    </source>
</evidence>